<evidence type="ECO:0000313" key="5">
    <source>
        <dbReference type="Proteomes" id="UP000265120"/>
    </source>
</evidence>
<keyword evidence="1" id="KW-0175">Coiled coil</keyword>
<dbReference type="OMA" id="CAAPTHQ"/>
<feature type="signal peptide" evidence="3">
    <location>
        <begin position="1"/>
        <end position="16"/>
    </location>
</feature>
<feature type="chain" id="PRO_5018189418" evidence="3">
    <location>
        <begin position="17"/>
        <end position="167"/>
    </location>
</feature>
<dbReference type="Proteomes" id="UP000265120">
    <property type="component" value="Chromosome 17"/>
</dbReference>
<feature type="region of interest" description="Disordered" evidence="2">
    <location>
        <begin position="140"/>
        <end position="167"/>
    </location>
</feature>
<keyword evidence="3" id="KW-0732">Signal</keyword>
<evidence type="ECO:0000313" key="4">
    <source>
        <dbReference type="Ensembl" id="ENSCSEP00000017169.1"/>
    </source>
</evidence>
<reference evidence="4" key="2">
    <citation type="submission" date="2025-08" db="UniProtKB">
        <authorList>
            <consortium name="Ensembl"/>
        </authorList>
    </citation>
    <scope>IDENTIFICATION</scope>
</reference>
<keyword evidence="5" id="KW-1185">Reference proteome</keyword>
<feature type="coiled-coil region" evidence="1">
    <location>
        <begin position="71"/>
        <end position="98"/>
    </location>
</feature>
<feature type="compositionally biased region" description="Basic residues" evidence="2">
    <location>
        <begin position="153"/>
        <end position="167"/>
    </location>
</feature>
<reference evidence="4" key="3">
    <citation type="submission" date="2025-09" db="UniProtKB">
        <authorList>
            <consortium name="Ensembl"/>
        </authorList>
    </citation>
    <scope>IDENTIFICATION</scope>
</reference>
<evidence type="ECO:0000256" key="2">
    <source>
        <dbReference type="SAM" id="MobiDB-lite"/>
    </source>
</evidence>
<organism evidence="4 5">
    <name type="scientific">Cynoglossus semilaevis</name>
    <name type="common">Tongue sole</name>
    <dbReference type="NCBI Taxonomy" id="244447"/>
    <lineage>
        <taxon>Eukaryota</taxon>
        <taxon>Metazoa</taxon>
        <taxon>Chordata</taxon>
        <taxon>Craniata</taxon>
        <taxon>Vertebrata</taxon>
        <taxon>Euteleostomi</taxon>
        <taxon>Actinopterygii</taxon>
        <taxon>Neopterygii</taxon>
        <taxon>Teleostei</taxon>
        <taxon>Neoteleostei</taxon>
        <taxon>Acanthomorphata</taxon>
        <taxon>Carangaria</taxon>
        <taxon>Pleuronectiformes</taxon>
        <taxon>Pleuronectoidei</taxon>
        <taxon>Cynoglossidae</taxon>
        <taxon>Cynoglossinae</taxon>
        <taxon>Cynoglossus</taxon>
    </lineage>
</organism>
<accession>A0A3P8VS85</accession>
<reference evidence="4 5" key="1">
    <citation type="journal article" date="2014" name="Nat. Genet.">
        <title>Whole-genome sequence of a flatfish provides insights into ZW sex chromosome evolution and adaptation to a benthic lifestyle.</title>
        <authorList>
            <person name="Chen S."/>
            <person name="Zhang G."/>
            <person name="Shao C."/>
            <person name="Huang Q."/>
            <person name="Liu G."/>
            <person name="Zhang P."/>
            <person name="Song W."/>
            <person name="An N."/>
            <person name="Chalopin D."/>
            <person name="Volff J.N."/>
            <person name="Hong Y."/>
            <person name="Li Q."/>
            <person name="Sha Z."/>
            <person name="Zhou H."/>
            <person name="Xie M."/>
            <person name="Yu Q."/>
            <person name="Liu Y."/>
            <person name="Xiang H."/>
            <person name="Wang N."/>
            <person name="Wu K."/>
            <person name="Yang C."/>
            <person name="Zhou Q."/>
            <person name="Liao X."/>
            <person name="Yang L."/>
            <person name="Hu Q."/>
            <person name="Zhang J."/>
            <person name="Meng L."/>
            <person name="Jin L."/>
            <person name="Tian Y."/>
            <person name="Lian J."/>
            <person name="Yang J."/>
            <person name="Miao G."/>
            <person name="Liu S."/>
            <person name="Liang Z."/>
            <person name="Yan F."/>
            <person name="Li Y."/>
            <person name="Sun B."/>
            <person name="Zhang H."/>
            <person name="Zhang J."/>
            <person name="Zhu Y."/>
            <person name="Du M."/>
            <person name="Zhao Y."/>
            <person name="Schartl M."/>
            <person name="Tang Q."/>
            <person name="Wang J."/>
        </authorList>
    </citation>
    <scope>NUCLEOTIDE SEQUENCE</scope>
</reference>
<evidence type="ECO:0000256" key="1">
    <source>
        <dbReference type="SAM" id="Coils"/>
    </source>
</evidence>
<dbReference type="PANTHER" id="PTHR41693:SF2">
    <property type="entry name" value="BIOGENESIS OF LYSOSOME-RELATED ORGANELLES COMPLEX 1 SUBUNIT 2"/>
    <property type="match status" value="1"/>
</dbReference>
<dbReference type="InParanoid" id="A0A3P8VS85"/>
<dbReference type="AlphaFoldDB" id="A0A3P8VS85"/>
<dbReference type="GeneTree" id="ENSGT00410000026495"/>
<protein>
    <submittedName>
        <fullName evidence="4">Uncharacterized protein</fullName>
    </submittedName>
</protein>
<proteinExistence type="predicted"/>
<sequence length="167" mass="19296">MKEALVLVCVVSVCAAKTWKTPQWPTKGHPDNRTCSNLTQVLDNWKFAILNQVKELLINDHASVLPEYNRIQPLSEALRDLYRQFNNLKEELGRLGAKFDRMEAFVDELRLKILTPPQRPVLKLLPRVGPRFPQLAQLRNPDRASMTKPSVTRMHRRGHKKPVTLNK</sequence>
<dbReference type="FunCoup" id="A0A3P8VS85">
    <property type="interactions" value="7"/>
</dbReference>
<name>A0A3P8VS85_CYNSE</name>
<dbReference type="PANTHER" id="PTHR41693">
    <property type="entry name" value="HEME-BINDING PROTEIN 1"/>
    <property type="match status" value="1"/>
</dbReference>
<evidence type="ECO:0000256" key="3">
    <source>
        <dbReference type="SAM" id="SignalP"/>
    </source>
</evidence>
<dbReference type="Ensembl" id="ENSCSET00000017383.1">
    <property type="protein sequence ID" value="ENSCSEP00000017169.1"/>
    <property type="gene ID" value="ENSCSEG00000011018.1"/>
</dbReference>